<dbReference type="InterPro" id="IPR027417">
    <property type="entry name" value="P-loop_NTPase"/>
</dbReference>
<dbReference type="EMBL" id="KV429074">
    <property type="protein sequence ID" value="KZT67586.1"/>
    <property type="molecule type" value="Genomic_DNA"/>
</dbReference>
<dbReference type="Proteomes" id="UP000076727">
    <property type="component" value="Unassembled WGS sequence"/>
</dbReference>
<keyword evidence="7 12" id="KW-0067">ATP-binding</keyword>
<dbReference type="GO" id="GO:0016887">
    <property type="term" value="F:ATP hydrolysis activity"/>
    <property type="evidence" value="ECO:0007669"/>
    <property type="project" value="InterPro"/>
</dbReference>
<evidence type="ECO:0000256" key="5">
    <source>
        <dbReference type="ARBA" id="ARBA00022792"/>
    </source>
</evidence>
<evidence type="ECO:0000256" key="8">
    <source>
        <dbReference type="ARBA" id="ARBA00022989"/>
    </source>
</evidence>
<dbReference type="PANTHER" id="PTHR23070">
    <property type="entry name" value="BCS1 AAA-TYPE ATPASE"/>
    <property type="match status" value="1"/>
</dbReference>
<dbReference type="Pfam" id="PF00004">
    <property type="entry name" value="AAA"/>
    <property type="match status" value="2"/>
</dbReference>
<protein>
    <submittedName>
        <fullName evidence="16">p-loop containing nucleoside triphosphate hydrolase protein</fullName>
    </submittedName>
</protein>
<dbReference type="SMART" id="SM00382">
    <property type="entry name" value="AAA"/>
    <property type="match status" value="1"/>
</dbReference>
<evidence type="ECO:0000256" key="4">
    <source>
        <dbReference type="ARBA" id="ARBA00022741"/>
    </source>
</evidence>
<feature type="compositionally biased region" description="Basic and acidic residues" evidence="13">
    <location>
        <begin position="314"/>
        <end position="324"/>
    </location>
</feature>
<feature type="region of interest" description="Disordered" evidence="13">
    <location>
        <begin position="412"/>
        <end position="454"/>
    </location>
</feature>
<dbReference type="PROSITE" id="PS00674">
    <property type="entry name" value="AAA"/>
    <property type="match status" value="1"/>
</dbReference>
<evidence type="ECO:0000256" key="13">
    <source>
        <dbReference type="SAM" id="MobiDB-lite"/>
    </source>
</evidence>
<keyword evidence="8" id="KW-1133">Transmembrane helix</keyword>
<keyword evidence="17" id="KW-1185">Reference proteome</keyword>
<evidence type="ECO:0000256" key="6">
    <source>
        <dbReference type="ARBA" id="ARBA00022801"/>
    </source>
</evidence>
<comment type="subcellular location">
    <subcellularLocation>
        <location evidence="1">Mitochondrion inner membrane</location>
        <topology evidence="1">Single-pass membrane protein</topology>
    </subcellularLocation>
</comment>
<dbReference type="InterPro" id="IPR003959">
    <property type="entry name" value="ATPase_AAA_core"/>
</dbReference>
<evidence type="ECO:0000256" key="1">
    <source>
        <dbReference type="ARBA" id="ARBA00004434"/>
    </source>
</evidence>
<name>A0A165NZW2_9APHY</name>
<evidence type="ECO:0000313" key="16">
    <source>
        <dbReference type="EMBL" id="KZT67586.1"/>
    </source>
</evidence>
<accession>A0A165NZW2</accession>
<organism evidence="16 17">
    <name type="scientific">Daedalea quercina L-15889</name>
    <dbReference type="NCBI Taxonomy" id="1314783"/>
    <lineage>
        <taxon>Eukaryota</taxon>
        <taxon>Fungi</taxon>
        <taxon>Dikarya</taxon>
        <taxon>Basidiomycota</taxon>
        <taxon>Agaricomycotina</taxon>
        <taxon>Agaricomycetes</taxon>
        <taxon>Polyporales</taxon>
        <taxon>Fomitopsis</taxon>
    </lineage>
</organism>
<dbReference type="SMART" id="SM01024">
    <property type="entry name" value="BCS1_N"/>
    <property type="match status" value="1"/>
</dbReference>
<evidence type="ECO:0000256" key="9">
    <source>
        <dbReference type="ARBA" id="ARBA00023128"/>
    </source>
</evidence>
<dbReference type="Gene3D" id="3.40.50.300">
    <property type="entry name" value="P-loop containing nucleotide triphosphate hydrolases"/>
    <property type="match status" value="1"/>
</dbReference>
<keyword evidence="4 12" id="KW-0547">Nucleotide-binding</keyword>
<sequence length="541" mass="60467">MVGVPVPHEIYSLITSYLSLSAVSDWIKLFVVGGVLETCRRFLFGWWDAFLETFWLIATIEQGEDAYRWVLYWLSHQRFWDKARVVDIAMNDGFGPDNDEDEEEEEMGSSRKLSYLPNLATPYKLWYKGRYLAITRESRWASMQIKIFSRDRAILNGFMEDARQLYKAAEKKCISIYAANSVGDWEWMTSRPKRPLESIIMDPGAKERLINDARNFLASRKWYAKRGIPYRRGYLLHGAPGSGKTSMIHSIAGELGLDVYIVTLSRAGLDDTALTQLISEMPRRCIALMEDIDAAFKRGVMRDLSAEDGPAHPPKVDDSKKDNGDDGDDKEGERPKPHDDAASRVTLSGLLNALDGIGAQEGRILFATTNNYRALDPALCRPGRMDLHVEFHLASRYQAEHMFKSFFMEEEEGHGYGAPTPEKSSEMPSSVPPSPPATPPSTSPDLPPTPTSEAKLSAGFCARIDLSGQEVCELAARFADIIPERQFSMASLQGYLMLYKSDPRAAVADAPAWVQEEKDRGAARGMHATDTVVTSGVARLT</sequence>
<gene>
    <name evidence="16" type="ORF">DAEQUDRAFT_739216</name>
</gene>
<proteinExistence type="inferred from homology"/>
<dbReference type="InterPro" id="IPR050747">
    <property type="entry name" value="Mitochondrial_chaperone_BCS1"/>
</dbReference>
<dbReference type="OrthoDB" id="10251412at2759"/>
<comment type="catalytic activity">
    <reaction evidence="11">
        <text>ATP + H2O = ADP + phosphate + H(+)</text>
        <dbReference type="Rhea" id="RHEA:13065"/>
        <dbReference type="ChEBI" id="CHEBI:15377"/>
        <dbReference type="ChEBI" id="CHEBI:15378"/>
        <dbReference type="ChEBI" id="CHEBI:30616"/>
        <dbReference type="ChEBI" id="CHEBI:43474"/>
        <dbReference type="ChEBI" id="CHEBI:456216"/>
    </reaction>
    <physiologicalReaction direction="left-to-right" evidence="11">
        <dbReference type="Rhea" id="RHEA:13066"/>
    </physiologicalReaction>
</comment>
<evidence type="ECO:0000256" key="10">
    <source>
        <dbReference type="ARBA" id="ARBA00023136"/>
    </source>
</evidence>
<evidence type="ECO:0000256" key="12">
    <source>
        <dbReference type="RuleBase" id="RU003651"/>
    </source>
</evidence>
<dbReference type="InterPro" id="IPR014851">
    <property type="entry name" value="BCS1_N"/>
</dbReference>
<evidence type="ECO:0000313" key="17">
    <source>
        <dbReference type="Proteomes" id="UP000076727"/>
    </source>
</evidence>
<comment type="similarity">
    <text evidence="2">Belongs to the AAA ATPase family. BCS1 subfamily.</text>
</comment>
<dbReference type="Pfam" id="PF08740">
    <property type="entry name" value="BCS1_N"/>
    <property type="match status" value="1"/>
</dbReference>
<feature type="domain" description="BCS1 N-terminal" evidence="15">
    <location>
        <begin position="30"/>
        <end position="199"/>
    </location>
</feature>
<keyword evidence="5" id="KW-0999">Mitochondrion inner membrane</keyword>
<evidence type="ECO:0000256" key="2">
    <source>
        <dbReference type="ARBA" id="ARBA00007448"/>
    </source>
</evidence>
<dbReference type="GO" id="GO:0005524">
    <property type="term" value="F:ATP binding"/>
    <property type="evidence" value="ECO:0007669"/>
    <property type="project" value="UniProtKB-KW"/>
</dbReference>
<feature type="domain" description="AAA+ ATPase" evidence="14">
    <location>
        <begin position="230"/>
        <end position="395"/>
    </location>
</feature>
<evidence type="ECO:0000256" key="7">
    <source>
        <dbReference type="ARBA" id="ARBA00022840"/>
    </source>
</evidence>
<dbReference type="AlphaFoldDB" id="A0A165NZW2"/>
<keyword evidence="10" id="KW-0472">Membrane</keyword>
<dbReference type="InterPro" id="IPR003960">
    <property type="entry name" value="ATPase_AAA_CS"/>
</dbReference>
<dbReference type="SUPFAM" id="SSF52540">
    <property type="entry name" value="P-loop containing nucleoside triphosphate hydrolases"/>
    <property type="match status" value="1"/>
</dbReference>
<feature type="region of interest" description="Disordered" evidence="13">
    <location>
        <begin position="304"/>
        <end position="343"/>
    </location>
</feature>
<evidence type="ECO:0000259" key="14">
    <source>
        <dbReference type="SMART" id="SM00382"/>
    </source>
</evidence>
<evidence type="ECO:0000256" key="11">
    <source>
        <dbReference type="ARBA" id="ARBA00048778"/>
    </source>
</evidence>
<dbReference type="InterPro" id="IPR057495">
    <property type="entry name" value="AAA_lid_BCS1"/>
</dbReference>
<dbReference type="STRING" id="1314783.A0A165NZW2"/>
<reference evidence="16 17" key="1">
    <citation type="journal article" date="2016" name="Mol. Biol. Evol.">
        <title>Comparative Genomics of Early-Diverging Mushroom-Forming Fungi Provides Insights into the Origins of Lignocellulose Decay Capabilities.</title>
        <authorList>
            <person name="Nagy L.G."/>
            <person name="Riley R."/>
            <person name="Tritt A."/>
            <person name="Adam C."/>
            <person name="Daum C."/>
            <person name="Floudas D."/>
            <person name="Sun H."/>
            <person name="Yadav J.S."/>
            <person name="Pangilinan J."/>
            <person name="Larsson K.H."/>
            <person name="Matsuura K."/>
            <person name="Barry K."/>
            <person name="Labutti K."/>
            <person name="Kuo R."/>
            <person name="Ohm R.A."/>
            <person name="Bhattacharya S.S."/>
            <person name="Shirouzu T."/>
            <person name="Yoshinaga Y."/>
            <person name="Martin F.M."/>
            <person name="Grigoriev I.V."/>
            <person name="Hibbett D.S."/>
        </authorList>
    </citation>
    <scope>NUCLEOTIDE SEQUENCE [LARGE SCALE GENOMIC DNA]</scope>
    <source>
        <strain evidence="16 17">L-15889</strain>
    </source>
</reference>
<feature type="compositionally biased region" description="Basic and acidic residues" evidence="13">
    <location>
        <begin position="331"/>
        <end position="342"/>
    </location>
</feature>
<keyword evidence="3" id="KW-0812">Transmembrane</keyword>
<feature type="compositionally biased region" description="Pro residues" evidence="13">
    <location>
        <begin position="430"/>
        <end position="450"/>
    </location>
</feature>
<dbReference type="Pfam" id="PF25426">
    <property type="entry name" value="AAA_lid_BCS1"/>
    <property type="match status" value="1"/>
</dbReference>
<evidence type="ECO:0000256" key="3">
    <source>
        <dbReference type="ARBA" id="ARBA00022692"/>
    </source>
</evidence>
<keyword evidence="6 16" id="KW-0378">Hydrolase</keyword>
<dbReference type="GO" id="GO:0005743">
    <property type="term" value="C:mitochondrial inner membrane"/>
    <property type="evidence" value="ECO:0007669"/>
    <property type="project" value="UniProtKB-SubCell"/>
</dbReference>
<evidence type="ECO:0000259" key="15">
    <source>
        <dbReference type="SMART" id="SM01024"/>
    </source>
</evidence>
<dbReference type="InterPro" id="IPR003593">
    <property type="entry name" value="AAA+_ATPase"/>
</dbReference>
<keyword evidence="9" id="KW-0496">Mitochondrion</keyword>